<evidence type="ECO:0000313" key="12">
    <source>
        <dbReference type="Proteomes" id="UP000663853"/>
    </source>
</evidence>
<reference evidence="11" key="1">
    <citation type="submission" date="2021-01" db="EMBL/GenBank/DDBJ databases">
        <authorList>
            <person name="Kaushik A."/>
        </authorList>
    </citation>
    <scope>NUCLEOTIDE SEQUENCE</scope>
    <source>
        <strain evidence="11">AG6-10EEA</strain>
    </source>
</reference>
<evidence type="ECO:0000313" key="11">
    <source>
        <dbReference type="EMBL" id="CAE6465347.1"/>
    </source>
</evidence>
<evidence type="ECO:0000259" key="10">
    <source>
        <dbReference type="Pfam" id="PF09816"/>
    </source>
</evidence>
<protein>
    <recommendedName>
        <fullName evidence="10">Transcription elongation factor Eaf N-terminal domain-containing protein</fullName>
    </recommendedName>
</protein>
<evidence type="ECO:0000256" key="2">
    <source>
        <dbReference type="ARBA" id="ARBA00007798"/>
    </source>
</evidence>
<evidence type="ECO:0000256" key="5">
    <source>
        <dbReference type="ARBA" id="ARBA00023159"/>
    </source>
</evidence>
<feature type="compositionally biased region" description="Acidic residues" evidence="8">
    <location>
        <begin position="1194"/>
        <end position="1216"/>
    </location>
</feature>
<feature type="transmembrane region" description="Helical" evidence="9">
    <location>
        <begin position="706"/>
        <end position="728"/>
    </location>
</feature>
<feature type="region of interest" description="Disordered" evidence="8">
    <location>
        <begin position="66"/>
        <end position="87"/>
    </location>
</feature>
<comment type="similarity">
    <text evidence="2">Belongs to the EAF family.</text>
</comment>
<dbReference type="PANTHER" id="PTHR15970">
    <property type="entry name" value="ELL-ASSOCIATED FACTOR EAF"/>
    <property type="match status" value="1"/>
</dbReference>
<feature type="region of interest" description="Disordered" evidence="8">
    <location>
        <begin position="919"/>
        <end position="1020"/>
    </location>
</feature>
<feature type="domain" description="Transcription elongation factor Eaf N-terminal" evidence="10">
    <location>
        <begin position="817"/>
        <end position="914"/>
    </location>
</feature>
<dbReference type="AlphaFoldDB" id="A0A8H3BVP0"/>
<dbReference type="Proteomes" id="UP000663853">
    <property type="component" value="Unassembled WGS sequence"/>
</dbReference>
<dbReference type="InterPro" id="IPR019194">
    <property type="entry name" value="Tscrpt_elong_fac_Eaf_N"/>
</dbReference>
<comment type="subcellular location">
    <subcellularLocation>
        <location evidence="1">Nucleus</location>
    </subcellularLocation>
</comment>
<feature type="compositionally biased region" description="Pro residues" evidence="8">
    <location>
        <begin position="980"/>
        <end position="995"/>
    </location>
</feature>
<organism evidence="11 12">
    <name type="scientific">Rhizoctonia solani</name>
    <dbReference type="NCBI Taxonomy" id="456999"/>
    <lineage>
        <taxon>Eukaryota</taxon>
        <taxon>Fungi</taxon>
        <taxon>Dikarya</taxon>
        <taxon>Basidiomycota</taxon>
        <taxon>Agaricomycotina</taxon>
        <taxon>Agaricomycetes</taxon>
        <taxon>Cantharellales</taxon>
        <taxon>Ceratobasidiaceae</taxon>
        <taxon>Rhizoctonia</taxon>
    </lineage>
</organism>
<feature type="region of interest" description="Disordered" evidence="8">
    <location>
        <begin position="94"/>
        <end position="113"/>
    </location>
</feature>
<dbReference type="InterPro" id="IPR027093">
    <property type="entry name" value="EAF_fam"/>
</dbReference>
<evidence type="ECO:0000256" key="6">
    <source>
        <dbReference type="ARBA" id="ARBA00023163"/>
    </source>
</evidence>
<dbReference type="GO" id="GO:0032783">
    <property type="term" value="C:super elongation complex"/>
    <property type="evidence" value="ECO:0007669"/>
    <property type="project" value="InterPro"/>
</dbReference>
<evidence type="ECO:0000256" key="7">
    <source>
        <dbReference type="ARBA" id="ARBA00023242"/>
    </source>
</evidence>
<dbReference type="Pfam" id="PF09816">
    <property type="entry name" value="EAF"/>
    <property type="match status" value="1"/>
</dbReference>
<dbReference type="GO" id="GO:0006368">
    <property type="term" value="P:transcription elongation by RNA polymerase II"/>
    <property type="evidence" value="ECO:0007669"/>
    <property type="project" value="InterPro"/>
</dbReference>
<feature type="compositionally biased region" description="Low complexity" evidence="8">
    <location>
        <begin position="919"/>
        <end position="930"/>
    </location>
</feature>
<evidence type="ECO:0000256" key="3">
    <source>
        <dbReference type="ARBA" id="ARBA00022553"/>
    </source>
</evidence>
<evidence type="ECO:0000256" key="4">
    <source>
        <dbReference type="ARBA" id="ARBA00023015"/>
    </source>
</evidence>
<evidence type="ECO:0000256" key="1">
    <source>
        <dbReference type="ARBA" id="ARBA00004123"/>
    </source>
</evidence>
<sequence>MEPGPSKTSPNESDNAGQLLSPNYQLGIYDPQAKVSPPYGYTMHRPPPIFVESQERRSSYELVNSADDREGYTDPYERQDDNDTVPLVNIRRRSAGADKRQSTILPSTPLPRSPVPPGLAGGSGWLARFEPAPVLPLVIHTLLCIAAFPIIYYLSPVADGLSMFWARVVVGGIAGAVGLSLGVSLLDLSRRGIEAALWATIIHESMTGDMGGVTLSELNYHTANPDSPWAAFLLLYRRWFKHRGTGRSRRKDYDGAPWSLYIVLFLITVTVSACLVFAFGRVVDIYTRQVTQADVYRELTVMGDLSPEDIQRANALDDTFRTYTFTWSLTPFSATANLPKDRSFRVARPSGSGVEDALHFAETYTSQLVPGGTGFGTFFPNTTAVWANATTVAGKPTTVAVGQTVRWPRWGERTICQTMTEIPNNGLVLDAKRGTPQNLTYAYVTKAAIEGLLDYAEISNKSLAQLPAINFTALMDPGDTLPYGVSQNDVAMMGRWWDNGVAHQFRSETLDRGDAGLGWTVLEIILVRLNESYTPLAEFPQYVPTLGAAASRTRIGLDAALCVSEIRPYMLDAYNNTAGLPTTLGYVYSGAVFNTTGKKMEGGWIKDVQRGINSAGKWVPFSNAHSNARNVMLKDNGRDWYHVPNPTVVSFTGNTEPGNYTKLVAAELQDVLGDVDCQHLLPYLVGSRPIVAHMYPDKTLAYTKIYLVWLIVTLIVVLLLGFVVAIFVPRLPLGLPRRDFGVFSWIAAIEGSSSISFRPLGRAASAQLELPPPTTTGIMAQIEAKSWGAGATIPEGRCLVNLDDSALRMLEPAQHRKNPVQSSYHSFKYHFKPESIDVRKAGKVQTPNPPRAAGDGGVALDVELLGPNSEDKHLFTAVEQATKELDVFMIFDPTTGTFTMYEADSNVILSYDRAASKAASRSRSKTSPATQPLPIPALPKAAPAPVAPVRLPTTNVEPPAATESAKRPAAAPKAKRPKARPAPAPKLPTPPPPPVQEEAEEGELELEPVSIPIPTQSDLMEVDTVTPTAEAEAGEVDAEPEGILPWDAVPTTLHKRTAAKTSAFTETDPDEEVIDFGPSLGGARDPPAKKGQNKSSSAARSGAGGIVFPKAAPRQHQHREPPPRPTPVLPLVPPNPDLDEEDFEEIVPGVQDELQSEMMKVLDNSTDSSSGEEEEEEDGGFDVQAFQQALVEEVSQDEGDTDSDDDDDSSSEEEDD</sequence>
<keyword evidence="9" id="KW-0472">Membrane</keyword>
<evidence type="ECO:0000256" key="9">
    <source>
        <dbReference type="SAM" id="Phobius"/>
    </source>
</evidence>
<keyword evidence="7" id="KW-0539">Nucleus</keyword>
<keyword evidence="3" id="KW-0597">Phosphoprotein</keyword>
<accession>A0A8H3BVP0</accession>
<feature type="region of interest" description="Disordered" evidence="8">
    <location>
        <begin position="1"/>
        <end position="31"/>
    </location>
</feature>
<dbReference type="PANTHER" id="PTHR15970:SF2">
    <property type="entry name" value="ELL-ASSOCIATED FACTOR EAF"/>
    <property type="match status" value="1"/>
</dbReference>
<feature type="region of interest" description="Disordered" evidence="8">
    <location>
        <begin position="1060"/>
        <end position="1216"/>
    </location>
</feature>
<feature type="compositionally biased region" description="Basic and acidic residues" evidence="8">
    <location>
        <begin position="66"/>
        <end position="81"/>
    </location>
</feature>
<feature type="compositionally biased region" description="Low complexity" evidence="8">
    <location>
        <begin position="938"/>
        <end position="952"/>
    </location>
</feature>
<keyword evidence="6" id="KW-0804">Transcription</keyword>
<proteinExistence type="inferred from homology"/>
<name>A0A8H3BVP0_9AGAM</name>
<keyword evidence="5" id="KW-0010">Activator</keyword>
<dbReference type="GO" id="GO:0003711">
    <property type="term" value="F:transcription elongation factor activity"/>
    <property type="evidence" value="ECO:0007669"/>
    <property type="project" value="TreeGrafter"/>
</dbReference>
<keyword evidence="4" id="KW-0805">Transcription regulation</keyword>
<feature type="transmembrane region" description="Helical" evidence="9">
    <location>
        <begin position="134"/>
        <end position="152"/>
    </location>
</feature>
<gene>
    <name evidence="11" type="ORF">RDB_LOCUS67384</name>
</gene>
<feature type="transmembrane region" description="Helical" evidence="9">
    <location>
        <begin position="258"/>
        <end position="279"/>
    </location>
</feature>
<feature type="compositionally biased region" description="Polar residues" evidence="8">
    <location>
        <begin position="1"/>
        <end position="24"/>
    </location>
</feature>
<feature type="transmembrane region" description="Helical" evidence="9">
    <location>
        <begin position="164"/>
        <end position="186"/>
    </location>
</feature>
<dbReference type="EMBL" id="CAJMXA010001582">
    <property type="protein sequence ID" value="CAE6465347.1"/>
    <property type="molecule type" value="Genomic_DNA"/>
</dbReference>
<evidence type="ECO:0000256" key="8">
    <source>
        <dbReference type="SAM" id="MobiDB-lite"/>
    </source>
</evidence>
<keyword evidence="9" id="KW-0812">Transmembrane</keyword>
<feature type="compositionally biased region" description="Acidic residues" evidence="8">
    <location>
        <begin position="997"/>
        <end position="1006"/>
    </location>
</feature>
<feature type="compositionally biased region" description="Pro residues" evidence="8">
    <location>
        <begin position="1123"/>
        <end position="1136"/>
    </location>
</feature>
<feature type="compositionally biased region" description="Acidic residues" evidence="8">
    <location>
        <begin position="1170"/>
        <end position="1180"/>
    </location>
</feature>
<comment type="caution">
    <text evidence="11">The sequence shown here is derived from an EMBL/GenBank/DDBJ whole genome shotgun (WGS) entry which is preliminary data.</text>
</comment>
<keyword evidence="9" id="KW-1133">Transmembrane helix</keyword>